<accession>A0A4Q7Y116</accession>
<keyword evidence="3" id="KW-1185">Reference proteome</keyword>
<evidence type="ECO:0000256" key="1">
    <source>
        <dbReference type="SAM" id="Phobius"/>
    </source>
</evidence>
<dbReference type="EMBL" id="SHKV01000001">
    <property type="protein sequence ID" value="RZU30452.1"/>
    <property type="molecule type" value="Genomic_DNA"/>
</dbReference>
<dbReference type="Pfam" id="PF14014">
    <property type="entry name" value="DUF4230"/>
    <property type="match status" value="1"/>
</dbReference>
<dbReference type="OrthoDB" id="3366858at2"/>
<reference evidence="2 3" key="1">
    <citation type="submission" date="2019-02" db="EMBL/GenBank/DDBJ databases">
        <title>Sequencing the genomes of 1000 actinobacteria strains.</title>
        <authorList>
            <person name="Klenk H.-P."/>
        </authorList>
    </citation>
    <scope>NUCLEOTIDE SEQUENCE [LARGE SCALE GENOMIC DNA]</scope>
    <source>
        <strain evidence="2 3">DSM 44509</strain>
    </source>
</reference>
<sequence length="230" mass="24213">MPTLLSSHPASVARRRRRPSLRLVAAGVGVAVLVPVGMEVAGWLPDDPFAQDVVDRSTTPLLLALEDLEEYHAATGTFQVVVDQEKDTRYVPSVISGERVQLLATGTADAYVDFATLDEGAVTLSADGTSATIELPAPRLDEARIDPRETRVLDRDRGLVERVGAAVGDDPVDDSALYALAEDELTAAAAASDLRARAETNTRAMLTGLASALGVDDVEVSFAETADSAG</sequence>
<gene>
    <name evidence="2" type="ORF">BKA19_0068</name>
</gene>
<keyword evidence="1" id="KW-0812">Transmembrane</keyword>
<dbReference type="Proteomes" id="UP000292507">
    <property type="component" value="Unassembled WGS sequence"/>
</dbReference>
<evidence type="ECO:0000313" key="2">
    <source>
        <dbReference type="EMBL" id="RZU30452.1"/>
    </source>
</evidence>
<name>A0A4Q7Y116_9ACTN</name>
<protein>
    <submittedName>
        <fullName evidence="2">Uncharacterized protein DUF4230</fullName>
    </submittedName>
</protein>
<proteinExistence type="predicted"/>
<keyword evidence="1" id="KW-0472">Membrane</keyword>
<comment type="caution">
    <text evidence="2">The sequence shown here is derived from an EMBL/GenBank/DDBJ whole genome shotgun (WGS) entry which is preliminary data.</text>
</comment>
<dbReference type="RefSeq" id="WP_104529752.1">
    <property type="nucleotide sequence ID" value="NZ_POQT01000033.1"/>
</dbReference>
<dbReference type="AlphaFoldDB" id="A0A4Q7Y116"/>
<evidence type="ECO:0000313" key="3">
    <source>
        <dbReference type="Proteomes" id="UP000292507"/>
    </source>
</evidence>
<organism evidence="2 3">
    <name type="scientific">Blastococcus saxobsidens</name>
    <dbReference type="NCBI Taxonomy" id="138336"/>
    <lineage>
        <taxon>Bacteria</taxon>
        <taxon>Bacillati</taxon>
        <taxon>Actinomycetota</taxon>
        <taxon>Actinomycetes</taxon>
        <taxon>Geodermatophilales</taxon>
        <taxon>Geodermatophilaceae</taxon>
        <taxon>Blastococcus</taxon>
    </lineage>
</organism>
<keyword evidence="1" id="KW-1133">Transmembrane helix</keyword>
<feature type="transmembrane region" description="Helical" evidence="1">
    <location>
        <begin position="21"/>
        <end position="44"/>
    </location>
</feature>
<dbReference type="InterPro" id="IPR025324">
    <property type="entry name" value="DUF4230"/>
</dbReference>